<sequence>MEDRRQGIAELELGTITRTMEIAAPPEIVYEVLSTPGHLVKWWPDGADFTPQAGEIGTLTFGETSACGHAETVPMAVVEADPPQRFAFRWVYDADASAEPGSSLLVTFDIRPGEAEQSSVVTMTEAGFRERGWSEASVQAEYEDHVHGWTTYLPRLTSYAETLVSAA</sequence>
<evidence type="ECO:0000259" key="2">
    <source>
        <dbReference type="Pfam" id="PF08327"/>
    </source>
</evidence>
<evidence type="ECO:0000256" key="1">
    <source>
        <dbReference type="ARBA" id="ARBA00006817"/>
    </source>
</evidence>
<dbReference type="Pfam" id="PF08327">
    <property type="entry name" value="AHSA1"/>
    <property type="match status" value="1"/>
</dbReference>
<organism evidence="3 4">
    <name type="scientific">Nesterenkonia aethiopica</name>
    <dbReference type="NCBI Taxonomy" id="269144"/>
    <lineage>
        <taxon>Bacteria</taxon>
        <taxon>Bacillati</taxon>
        <taxon>Actinomycetota</taxon>
        <taxon>Actinomycetes</taxon>
        <taxon>Micrococcales</taxon>
        <taxon>Micrococcaceae</taxon>
        <taxon>Nesterenkonia</taxon>
    </lineage>
</organism>
<keyword evidence="4" id="KW-1185">Reference proteome</keyword>
<feature type="domain" description="Activator of Hsp90 ATPase homologue 1/2-like C-terminal" evidence="2">
    <location>
        <begin position="23"/>
        <end position="161"/>
    </location>
</feature>
<comment type="similarity">
    <text evidence="1">Belongs to the AHA1 family.</text>
</comment>
<evidence type="ECO:0000313" key="4">
    <source>
        <dbReference type="Proteomes" id="UP001500236"/>
    </source>
</evidence>
<comment type="caution">
    <text evidence="3">The sequence shown here is derived from an EMBL/GenBank/DDBJ whole genome shotgun (WGS) entry which is preliminary data.</text>
</comment>
<dbReference type="Proteomes" id="UP001500236">
    <property type="component" value="Unassembled WGS sequence"/>
</dbReference>
<gene>
    <name evidence="3" type="ORF">GCM10010529_03270</name>
</gene>
<proteinExistence type="inferred from homology"/>
<name>A0ABP6LQ09_9MICC</name>
<accession>A0ABP6LQ09</accession>
<dbReference type="EMBL" id="BAAAVT010000002">
    <property type="protein sequence ID" value="GAA3052596.1"/>
    <property type="molecule type" value="Genomic_DNA"/>
</dbReference>
<dbReference type="SUPFAM" id="SSF55961">
    <property type="entry name" value="Bet v1-like"/>
    <property type="match status" value="1"/>
</dbReference>
<reference evidence="4" key="1">
    <citation type="journal article" date="2019" name="Int. J. Syst. Evol. Microbiol.">
        <title>The Global Catalogue of Microorganisms (GCM) 10K type strain sequencing project: providing services to taxonomists for standard genome sequencing and annotation.</title>
        <authorList>
            <consortium name="The Broad Institute Genomics Platform"/>
            <consortium name="The Broad Institute Genome Sequencing Center for Infectious Disease"/>
            <person name="Wu L."/>
            <person name="Ma J."/>
        </authorList>
    </citation>
    <scope>NUCLEOTIDE SEQUENCE [LARGE SCALE GENOMIC DNA]</scope>
    <source>
        <strain evidence="4">JCM 14309</strain>
    </source>
</reference>
<dbReference type="RefSeq" id="WP_344682853.1">
    <property type="nucleotide sequence ID" value="NZ_BAAAVT010000002.1"/>
</dbReference>
<protein>
    <submittedName>
        <fullName evidence="3">SRPBCC domain-containing protein</fullName>
    </submittedName>
</protein>
<evidence type="ECO:0000313" key="3">
    <source>
        <dbReference type="EMBL" id="GAA3052596.1"/>
    </source>
</evidence>
<dbReference type="InterPro" id="IPR013538">
    <property type="entry name" value="ASHA1/2-like_C"/>
</dbReference>
<dbReference type="Gene3D" id="3.30.530.20">
    <property type="match status" value="1"/>
</dbReference>
<dbReference type="InterPro" id="IPR023393">
    <property type="entry name" value="START-like_dom_sf"/>
</dbReference>